<organism evidence="1 2">
    <name type="scientific">Stutzerimonas decontaminans</name>
    <dbReference type="NCBI Taxonomy" id="3022791"/>
    <lineage>
        <taxon>Bacteria</taxon>
        <taxon>Pseudomonadati</taxon>
        <taxon>Pseudomonadota</taxon>
        <taxon>Gammaproteobacteria</taxon>
        <taxon>Pseudomonadales</taxon>
        <taxon>Pseudomonadaceae</taxon>
        <taxon>Stutzerimonas</taxon>
    </lineage>
</organism>
<sequence>MDGNDALRQIRIATGRDPETGLDLKADKVRADQDRITEILASLSDSQNGRINFRINSVIKAEFERLCSVRKSTLSRELKRFMVESIRKQMLL</sequence>
<evidence type="ECO:0000313" key="2">
    <source>
        <dbReference type="Proteomes" id="UP000236021"/>
    </source>
</evidence>
<reference evidence="1 2" key="1">
    <citation type="submission" date="2018-01" db="EMBL/GenBank/DDBJ databases">
        <title>Denitrification phenotypes of diverse strains of Pseudomonas stutzeri.</title>
        <authorList>
            <person name="Milligan D.A."/>
            <person name="Bergaust L."/>
            <person name="Bakken L.R."/>
            <person name="Frostegard A."/>
        </authorList>
    </citation>
    <scope>NUCLEOTIDE SEQUENCE [LARGE SCALE GENOMIC DNA]</scope>
    <source>
        <strain evidence="1 2">ST27MN3</strain>
    </source>
</reference>
<accession>A0ABX4VUT8</accession>
<dbReference type="EMBL" id="POUI01000012">
    <property type="protein sequence ID" value="PNF82807.1"/>
    <property type="molecule type" value="Genomic_DNA"/>
</dbReference>
<dbReference type="Proteomes" id="UP000236021">
    <property type="component" value="Unassembled WGS sequence"/>
</dbReference>
<name>A0ABX4VUT8_9GAMM</name>
<gene>
    <name evidence="1" type="ORF">CXK93_21895</name>
</gene>
<keyword evidence="2" id="KW-1185">Reference proteome</keyword>
<protein>
    <submittedName>
        <fullName evidence="1">Uncharacterized protein</fullName>
    </submittedName>
</protein>
<proteinExistence type="predicted"/>
<dbReference type="RefSeq" id="WP_102857259.1">
    <property type="nucleotide sequence ID" value="NZ_JAMOHT010000006.1"/>
</dbReference>
<evidence type="ECO:0000313" key="1">
    <source>
        <dbReference type="EMBL" id="PNF82807.1"/>
    </source>
</evidence>
<comment type="caution">
    <text evidence="1">The sequence shown here is derived from an EMBL/GenBank/DDBJ whole genome shotgun (WGS) entry which is preliminary data.</text>
</comment>